<name>A3D643_SHEB5</name>
<dbReference type="HOGENOM" id="CLU_1359621_0_0_6"/>
<protein>
    <submittedName>
        <fullName evidence="2">Uncharacterized protein</fullName>
    </submittedName>
</protein>
<dbReference type="KEGG" id="sbl:Sbal_2718"/>
<dbReference type="OrthoDB" id="659934at2"/>
<proteinExistence type="predicted"/>
<evidence type="ECO:0000313" key="3">
    <source>
        <dbReference type="Proteomes" id="UP000001557"/>
    </source>
</evidence>
<sequence length="201" mass="22298">MTNIVKINIDLNSGAVNIEAASESLNMIFDRLESFLPSLNDAKNQFSNCDYENADTVEVSGESSSNDEESVSVECNDKAPAKPKRSSSSKPETFKTVELGLDAELRQAFKDFYAEKSPTGQSDHVLTVIYWLIKNTDKEFLSKNEVFTGLRTVNEKAPKRLTSVLSNLALSSYIIKNGANSGLHHIGEDYVERELPKKKAK</sequence>
<dbReference type="RefSeq" id="WP_011847160.1">
    <property type="nucleotide sequence ID" value="NC_009052.1"/>
</dbReference>
<evidence type="ECO:0000313" key="2">
    <source>
        <dbReference type="EMBL" id="ABN62206.1"/>
    </source>
</evidence>
<feature type="region of interest" description="Disordered" evidence="1">
    <location>
        <begin position="57"/>
        <end position="93"/>
    </location>
</feature>
<organism evidence="2 3">
    <name type="scientific">Shewanella baltica (strain OS155 / ATCC BAA-1091)</name>
    <dbReference type="NCBI Taxonomy" id="325240"/>
    <lineage>
        <taxon>Bacteria</taxon>
        <taxon>Pseudomonadati</taxon>
        <taxon>Pseudomonadota</taxon>
        <taxon>Gammaproteobacteria</taxon>
        <taxon>Alteromonadales</taxon>
        <taxon>Shewanellaceae</taxon>
        <taxon>Shewanella</taxon>
    </lineage>
</organism>
<evidence type="ECO:0000256" key="1">
    <source>
        <dbReference type="SAM" id="MobiDB-lite"/>
    </source>
</evidence>
<accession>A3D643</accession>
<dbReference type="STRING" id="325240.Sbal_2718"/>
<dbReference type="Proteomes" id="UP000001557">
    <property type="component" value="Chromosome"/>
</dbReference>
<dbReference type="AlphaFoldDB" id="A3D643"/>
<gene>
    <name evidence="2" type="ordered locus">Sbal_2718</name>
</gene>
<keyword evidence="3" id="KW-1185">Reference proteome</keyword>
<reference evidence="2 3" key="1">
    <citation type="submission" date="2007-02" db="EMBL/GenBank/DDBJ databases">
        <title>Complete sequence of chromosome of Shewanella baltica OS155.</title>
        <authorList>
            <consortium name="US DOE Joint Genome Institute"/>
            <person name="Copeland A."/>
            <person name="Lucas S."/>
            <person name="Lapidus A."/>
            <person name="Barry K."/>
            <person name="Detter J.C."/>
            <person name="Glavina del Rio T."/>
            <person name="Hammon N."/>
            <person name="Israni S."/>
            <person name="Dalin E."/>
            <person name="Tice H."/>
            <person name="Pitluck S."/>
            <person name="Sims D.R."/>
            <person name="Brettin T."/>
            <person name="Bruce D."/>
            <person name="Han C."/>
            <person name="Tapia R."/>
            <person name="Brainard J."/>
            <person name="Schmutz J."/>
            <person name="Larimer F."/>
            <person name="Land M."/>
            <person name="Hauser L."/>
            <person name="Kyrpides N."/>
            <person name="Mikhailova N."/>
            <person name="Brettar I."/>
            <person name="Klappenbach J."/>
            <person name="Konstantinidis K."/>
            <person name="Rodrigues J."/>
            <person name="Tiedje J."/>
            <person name="Richardson P."/>
        </authorList>
    </citation>
    <scope>NUCLEOTIDE SEQUENCE [LARGE SCALE GENOMIC DNA]</scope>
    <source>
        <strain evidence="3">OS155 / ATCC BAA-1091</strain>
    </source>
</reference>
<dbReference type="EMBL" id="CP000563">
    <property type="protein sequence ID" value="ABN62206.1"/>
    <property type="molecule type" value="Genomic_DNA"/>
</dbReference>